<keyword evidence="5" id="KW-1185">Reference proteome</keyword>
<dbReference type="Proteomes" id="UP000596742">
    <property type="component" value="Unassembled WGS sequence"/>
</dbReference>
<keyword evidence="3" id="KW-0808">Transferase</keyword>
<sequence length="150" mass="16991">MNGSKSFSSPQLLGNAYDHCHSFLTDDELFGILKAAKFDYAIVDYAPFVCYEILANKLSLPFILSSAHCDPSLHRTPFNPAYMPVLWSGYTEKMAFLERMINTVLYTIHLIKPTMPSFGNLVDKYVPKKPFMSNSELKSSVLLHIIEEGF</sequence>
<proteinExistence type="inferred from homology"/>
<dbReference type="Pfam" id="PF00201">
    <property type="entry name" value="UDPGT"/>
    <property type="match status" value="1"/>
</dbReference>
<reference evidence="4" key="1">
    <citation type="submission" date="2018-11" db="EMBL/GenBank/DDBJ databases">
        <authorList>
            <person name="Alioto T."/>
            <person name="Alioto T."/>
        </authorList>
    </citation>
    <scope>NUCLEOTIDE SEQUENCE</scope>
</reference>
<evidence type="ECO:0000256" key="2">
    <source>
        <dbReference type="ARBA" id="ARBA00022676"/>
    </source>
</evidence>
<dbReference type="AlphaFoldDB" id="A0A8B6F0G3"/>
<comment type="similarity">
    <text evidence="1">Belongs to the UDP-glycosyltransferase family.</text>
</comment>
<dbReference type="OrthoDB" id="5835829at2759"/>
<evidence type="ECO:0000256" key="1">
    <source>
        <dbReference type="ARBA" id="ARBA00009995"/>
    </source>
</evidence>
<dbReference type="GO" id="GO:0008194">
    <property type="term" value="F:UDP-glycosyltransferase activity"/>
    <property type="evidence" value="ECO:0007669"/>
    <property type="project" value="InterPro"/>
</dbReference>
<dbReference type="SUPFAM" id="SSF53756">
    <property type="entry name" value="UDP-Glycosyltransferase/glycogen phosphorylase"/>
    <property type="match status" value="1"/>
</dbReference>
<comment type="caution">
    <text evidence="4">The sequence shown here is derived from an EMBL/GenBank/DDBJ whole genome shotgun (WGS) entry which is preliminary data.</text>
</comment>
<organism evidence="4 5">
    <name type="scientific">Mytilus galloprovincialis</name>
    <name type="common">Mediterranean mussel</name>
    <dbReference type="NCBI Taxonomy" id="29158"/>
    <lineage>
        <taxon>Eukaryota</taxon>
        <taxon>Metazoa</taxon>
        <taxon>Spiralia</taxon>
        <taxon>Lophotrochozoa</taxon>
        <taxon>Mollusca</taxon>
        <taxon>Bivalvia</taxon>
        <taxon>Autobranchia</taxon>
        <taxon>Pteriomorphia</taxon>
        <taxon>Mytilida</taxon>
        <taxon>Mytiloidea</taxon>
        <taxon>Mytilidae</taxon>
        <taxon>Mytilinae</taxon>
        <taxon>Mytilus</taxon>
    </lineage>
</organism>
<accession>A0A8B6F0G3</accession>
<gene>
    <name evidence="4" type="ORF">MGAL_10B033285</name>
</gene>
<evidence type="ECO:0000313" key="4">
    <source>
        <dbReference type="EMBL" id="VDI41684.1"/>
    </source>
</evidence>
<protein>
    <submittedName>
        <fullName evidence="4">Uncharacterized protein</fullName>
    </submittedName>
</protein>
<evidence type="ECO:0000256" key="3">
    <source>
        <dbReference type="ARBA" id="ARBA00022679"/>
    </source>
</evidence>
<keyword evidence="2" id="KW-0328">Glycosyltransferase</keyword>
<dbReference type="InterPro" id="IPR050271">
    <property type="entry name" value="UDP-glycosyltransferase"/>
</dbReference>
<name>A0A8B6F0G3_MYTGA</name>
<dbReference type="PANTHER" id="PTHR48043:SF145">
    <property type="entry name" value="FI06409P-RELATED"/>
    <property type="match status" value="1"/>
</dbReference>
<dbReference type="InterPro" id="IPR002213">
    <property type="entry name" value="UDP_glucos_trans"/>
</dbReference>
<evidence type="ECO:0000313" key="5">
    <source>
        <dbReference type="Proteomes" id="UP000596742"/>
    </source>
</evidence>
<dbReference type="PANTHER" id="PTHR48043">
    <property type="entry name" value="EG:EG0003.4 PROTEIN-RELATED"/>
    <property type="match status" value="1"/>
</dbReference>
<dbReference type="EMBL" id="UYJE01005930">
    <property type="protein sequence ID" value="VDI41684.1"/>
    <property type="molecule type" value="Genomic_DNA"/>
</dbReference>